<dbReference type="Pfam" id="PF02985">
    <property type="entry name" value="HEAT"/>
    <property type="match status" value="1"/>
</dbReference>
<evidence type="ECO:0000256" key="1">
    <source>
        <dbReference type="ARBA" id="ARBA00022737"/>
    </source>
</evidence>
<dbReference type="Gene3D" id="1.25.10.10">
    <property type="entry name" value="Leucine-rich Repeat Variant"/>
    <property type="match status" value="2"/>
</dbReference>
<dbReference type="RefSeq" id="XP_013086545.2">
    <property type="nucleotide sequence ID" value="XM_013231091.2"/>
</dbReference>
<proteinExistence type="predicted"/>
<sequence length="295" mass="32485">MASTLISAKYPTNIDATKTPLAYGNRAIPRLNRELNDANLLVRQRAVMSLCDHLHDPEHIAESIRTGIDKSLKGLLKDPDITVRQKATECLCVMAGAEGIVQAQFVDLLVKKLQVELDNIKEIILDTLHFCMRVDTNSALEANAMEAFTVLLKHELPTIRFKAARDIMDLSVPLAGKDRAVACGALQLLKDMLSDLTTEVRANAAGAIMTITITTKGKYTAIHAMTIPALVNLVDDINSEVRLNAIKALTCLAEAPEGRRELLQHVEQIRNHTKDHREAVAHAARIAVKVITWLP</sequence>
<dbReference type="SUPFAM" id="SSF48371">
    <property type="entry name" value="ARM repeat"/>
    <property type="match status" value="1"/>
</dbReference>
<protein>
    <recommendedName>
        <fullName evidence="5">Radial spoke head 14 homolog</fullName>
    </recommendedName>
</protein>
<organism evidence="3 4">
    <name type="scientific">Biomphalaria glabrata</name>
    <name type="common">Bloodfluke planorb</name>
    <name type="synonym">Freshwater snail</name>
    <dbReference type="NCBI Taxonomy" id="6526"/>
    <lineage>
        <taxon>Eukaryota</taxon>
        <taxon>Metazoa</taxon>
        <taxon>Spiralia</taxon>
        <taxon>Lophotrochozoa</taxon>
        <taxon>Mollusca</taxon>
        <taxon>Gastropoda</taxon>
        <taxon>Heterobranchia</taxon>
        <taxon>Euthyneura</taxon>
        <taxon>Panpulmonata</taxon>
        <taxon>Hygrophila</taxon>
        <taxon>Lymnaeoidea</taxon>
        <taxon>Planorbidae</taxon>
        <taxon>Biomphalaria</taxon>
    </lineage>
</organism>
<dbReference type="InterPro" id="IPR016024">
    <property type="entry name" value="ARM-type_fold"/>
</dbReference>
<dbReference type="Proteomes" id="UP000076420">
    <property type="component" value="Unassembled WGS sequence"/>
</dbReference>
<reference evidence="3" key="1">
    <citation type="submission" date="2020-05" db="UniProtKB">
        <authorList>
            <consortium name="EnsemblMetazoa"/>
        </authorList>
    </citation>
    <scope>IDENTIFICATION</scope>
    <source>
        <strain evidence="3">BB02</strain>
    </source>
</reference>
<dbReference type="InterPro" id="IPR000357">
    <property type="entry name" value="HEAT"/>
</dbReference>
<dbReference type="EnsemblMetazoa" id="BGLB027767-RA">
    <property type="protein sequence ID" value="BGLB027767-PA"/>
    <property type="gene ID" value="BGLB027767"/>
</dbReference>
<feature type="repeat" description="HEAT" evidence="2">
    <location>
        <begin position="226"/>
        <end position="260"/>
    </location>
</feature>
<dbReference type="PANTHER" id="PTHR15599">
    <property type="entry name" value="RTDR1"/>
    <property type="match status" value="1"/>
</dbReference>
<dbReference type="InterPro" id="IPR021133">
    <property type="entry name" value="HEAT_type_2"/>
</dbReference>
<evidence type="ECO:0000256" key="2">
    <source>
        <dbReference type="PROSITE-ProRule" id="PRU00103"/>
    </source>
</evidence>
<dbReference type="VEuPathDB" id="VectorBase:BGLB027767"/>
<dbReference type="OrthoDB" id="409644at2759"/>
<evidence type="ECO:0000313" key="3">
    <source>
        <dbReference type="EnsemblMetazoa" id="BGLB027767-PA"/>
    </source>
</evidence>
<evidence type="ECO:0008006" key="5">
    <source>
        <dbReference type="Google" id="ProtNLM"/>
    </source>
</evidence>
<gene>
    <name evidence="3" type="primary">106071057</name>
</gene>
<name>A0A2C9L741_BIOGL</name>
<dbReference type="VEuPathDB" id="VectorBase:BGLAX_037536"/>
<dbReference type="PROSITE" id="PS50077">
    <property type="entry name" value="HEAT_REPEAT"/>
    <property type="match status" value="1"/>
</dbReference>
<dbReference type="STRING" id="6526.A0A2C9L741"/>
<evidence type="ECO:0000313" key="4">
    <source>
        <dbReference type="Proteomes" id="UP000076420"/>
    </source>
</evidence>
<dbReference type="PANTHER" id="PTHR15599:SF1">
    <property type="entry name" value="RADIAL SPOKE HEAD 14 HOMOLOG"/>
    <property type="match status" value="1"/>
</dbReference>
<dbReference type="InterPro" id="IPR011989">
    <property type="entry name" value="ARM-like"/>
</dbReference>
<keyword evidence="1" id="KW-0677">Repeat</keyword>
<dbReference type="KEGG" id="bgt:106071057"/>
<dbReference type="InterPro" id="IPR042856">
    <property type="entry name" value="RSP14"/>
</dbReference>
<accession>A0A2C9L741</accession>
<dbReference type="AlphaFoldDB" id="A0A2C9L741"/>